<organism evidence="1">
    <name type="scientific">gut metagenome</name>
    <dbReference type="NCBI Taxonomy" id="749906"/>
    <lineage>
        <taxon>unclassified sequences</taxon>
        <taxon>metagenomes</taxon>
        <taxon>organismal metagenomes</taxon>
    </lineage>
</organism>
<evidence type="ECO:0000313" key="1">
    <source>
        <dbReference type="EMBL" id="EJX04238.1"/>
    </source>
</evidence>
<dbReference type="GO" id="GO:0016788">
    <property type="term" value="F:hydrolase activity, acting on ester bonds"/>
    <property type="evidence" value="ECO:0007669"/>
    <property type="project" value="InterPro"/>
</dbReference>
<dbReference type="Gene3D" id="3.20.20.140">
    <property type="entry name" value="Metal-dependent hydrolases"/>
    <property type="match status" value="1"/>
</dbReference>
<dbReference type="GO" id="GO:0005829">
    <property type="term" value="C:cytosol"/>
    <property type="evidence" value="ECO:0007669"/>
    <property type="project" value="TreeGrafter"/>
</dbReference>
<dbReference type="Pfam" id="PF01026">
    <property type="entry name" value="TatD_DNase"/>
    <property type="match status" value="1"/>
</dbReference>
<dbReference type="PANTHER" id="PTHR46124:SF2">
    <property type="entry name" value="D-AMINOACYL-TRNA DEACYLASE"/>
    <property type="match status" value="1"/>
</dbReference>
<name>J9GPB6_9ZZZZ</name>
<sequence>MNTSLLKSPFLLDIHTHHPAIVPGESLQSVEPAAFAPIPGCSYSVGIHPWKAHEAVRDEVLWACLEKAAVHPQVCAIGEAGLDKLAAAPWAMQQAVFERQILLSEAVGKPLVIHAVKAMNELVVLKRRFRPRMPWVVHGFRNKLPVARALLDEGMWLSFGSRFPEAVVQALSSSQFVAETDESTESIQAVIARLAAVRGEPLDVLQPQLAANARRIFFERESCEFR</sequence>
<reference evidence="1" key="1">
    <citation type="journal article" date="2012" name="PLoS ONE">
        <title>Gene sets for utilization of primary and secondary nutrition supplies in the distal gut of endangered iberian lynx.</title>
        <authorList>
            <person name="Alcaide M."/>
            <person name="Messina E."/>
            <person name="Richter M."/>
            <person name="Bargiela R."/>
            <person name="Peplies J."/>
            <person name="Huws S.A."/>
            <person name="Newbold C.J."/>
            <person name="Golyshin P.N."/>
            <person name="Simon M.A."/>
            <person name="Lopez G."/>
            <person name="Yakimov M.M."/>
            <person name="Ferrer M."/>
        </authorList>
    </citation>
    <scope>NUCLEOTIDE SEQUENCE</scope>
</reference>
<comment type="caution">
    <text evidence="1">The sequence shown here is derived from an EMBL/GenBank/DDBJ whole genome shotgun (WGS) entry which is preliminary data.</text>
</comment>
<dbReference type="EMBL" id="AMCI01001880">
    <property type="protein sequence ID" value="EJX04238.1"/>
    <property type="molecule type" value="Genomic_DNA"/>
</dbReference>
<gene>
    <name evidence="1" type="ORF">EVA_07681</name>
</gene>
<dbReference type="AlphaFoldDB" id="J9GPB6"/>
<dbReference type="InterPro" id="IPR032466">
    <property type="entry name" value="Metal_Hydrolase"/>
</dbReference>
<dbReference type="InterPro" id="IPR001130">
    <property type="entry name" value="TatD-like"/>
</dbReference>
<dbReference type="PANTHER" id="PTHR46124">
    <property type="entry name" value="D-AMINOACYL-TRNA DEACYLASE"/>
    <property type="match status" value="1"/>
</dbReference>
<proteinExistence type="predicted"/>
<protein>
    <submittedName>
        <fullName evidence="1">TatD-related DNase</fullName>
    </submittedName>
</protein>
<dbReference type="PIRSF" id="PIRSF005902">
    <property type="entry name" value="DNase_TatD"/>
    <property type="match status" value="1"/>
</dbReference>
<dbReference type="SUPFAM" id="SSF51556">
    <property type="entry name" value="Metallo-dependent hydrolases"/>
    <property type="match status" value="1"/>
</dbReference>
<accession>J9GPB6</accession>